<protein>
    <recommendedName>
        <fullName evidence="4">Terpene synthase metal-binding domain-containing protein</fullName>
    </recommendedName>
</protein>
<organism evidence="5 6">
    <name type="scientific">Vigna mungo</name>
    <name type="common">Black gram</name>
    <name type="synonym">Phaseolus mungo</name>
    <dbReference type="NCBI Taxonomy" id="3915"/>
    <lineage>
        <taxon>Eukaryota</taxon>
        <taxon>Viridiplantae</taxon>
        <taxon>Streptophyta</taxon>
        <taxon>Embryophyta</taxon>
        <taxon>Tracheophyta</taxon>
        <taxon>Spermatophyta</taxon>
        <taxon>Magnoliopsida</taxon>
        <taxon>eudicotyledons</taxon>
        <taxon>Gunneridae</taxon>
        <taxon>Pentapetalae</taxon>
        <taxon>rosids</taxon>
        <taxon>fabids</taxon>
        <taxon>Fabales</taxon>
        <taxon>Fabaceae</taxon>
        <taxon>Papilionoideae</taxon>
        <taxon>50 kb inversion clade</taxon>
        <taxon>NPAAA clade</taxon>
        <taxon>indigoferoid/millettioid clade</taxon>
        <taxon>Phaseoleae</taxon>
        <taxon>Vigna</taxon>
    </lineage>
</organism>
<evidence type="ECO:0000256" key="2">
    <source>
        <dbReference type="ARBA" id="ARBA00022842"/>
    </source>
</evidence>
<dbReference type="Proteomes" id="UP001374535">
    <property type="component" value="Chromosome 10"/>
</dbReference>
<dbReference type="InterPro" id="IPR050148">
    <property type="entry name" value="Terpene_synthase-like"/>
</dbReference>
<feature type="domain" description="Terpene synthase metal-binding" evidence="4">
    <location>
        <begin position="4"/>
        <end position="103"/>
    </location>
</feature>
<dbReference type="PANTHER" id="PTHR31225">
    <property type="entry name" value="OS04G0344100 PROTEIN-RELATED"/>
    <property type="match status" value="1"/>
</dbReference>
<keyword evidence="2" id="KW-0460">Magnesium</keyword>
<dbReference type="SUPFAM" id="SSF48576">
    <property type="entry name" value="Terpenoid synthases"/>
    <property type="match status" value="1"/>
</dbReference>
<proteinExistence type="predicted"/>
<evidence type="ECO:0000313" key="6">
    <source>
        <dbReference type="Proteomes" id="UP001374535"/>
    </source>
</evidence>
<dbReference type="PANTHER" id="PTHR31225:SF98">
    <property type="entry name" value="TERPENE SYNTHASE 9-RELATED"/>
    <property type="match status" value="1"/>
</dbReference>
<name>A0AAQ3RI70_VIGMU</name>
<gene>
    <name evidence="5" type="ORF">V8G54_031738</name>
</gene>
<keyword evidence="6" id="KW-1185">Reference proteome</keyword>
<reference evidence="5 6" key="1">
    <citation type="journal article" date="2023" name="Life. Sci Alliance">
        <title>Evolutionary insights into 3D genome organization and epigenetic landscape of Vigna mungo.</title>
        <authorList>
            <person name="Junaid A."/>
            <person name="Singh B."/>
            <person name="Bhatia S."/>
        </authorList>
    </citation>
    <scope>NUCLEOTIDE SEQUENCE [LARGE SCALE GENOMIC DNA]</scope>
    <source>
        <strain evidence="5">Urdbean</strain>
    </source>
</reference>
<dbReference type="GO" id="GO:0016114">
    <property type="term" value="P:terpenoid biosynthetic process"/>
    <property type="evidence" value="ECO:0007669"/>
    <property type="project" value="InterPro"/>
</dbReference>
<dbReference type="GO" id="GO:0010333">
    <property type="term" value="F:terpene synthase activity"/>
    <property type="evidence" value="ECO:0007669"/>
    <property type="project" value="InterPro"/>
</dbReference>
<dbReference type="EMBL" id="CP144691">
    <property type="protein sequence ID" value="WVY92650.1"/>
    <property type="molecule type" value="Genomic_DNA"/>
</dbReference>
<evidence type="ECO:0000259" key="4">
    <source>
        <dbReference type="Pfam" id="PF03936"/>
    </source>
</evidence>
<evidence type="ECO:0000256" key="3">
    <source>
        <dbReference type="ARBA" id="ARBA00023239"/>
    </source>
</evidence>
<dbReference type="Pfam" id="PF03936">
    <property type="entry name" value="Terpene_synth_C"/>
    <property type="match status" value="1"/>
</dbReference>
<accession>A0AAQ3RI70</accession>
<dbReference type="GO" id="GO:0000287">
    <property type="term" value="F:magnesium ion binding"/>
    <property type="evidence" value="ECO:0007669"/>
    <property type="project" value="InterPro"/>
</dbReference>
<dbReference type="AlphaFoldDB" id="A0AAQ3RI70"/>
<dbReference type="Gene3D" id="1.10.600.10">
    <property type="entry name" value="Farnesyl Diphosphate Synthase"/>
    <property type="match status" value="1"/>
</dbReference>
<dbReference type="InterPro" id="IPR008949">
    <property type="entry name" value="Isoprenoid_synthase_dom_sf"/>
</dbReference>
<evidence type="ECO:0000313" key="5">
    <source>
        <dbReference type="EMBL" id="WVY92650.1"/>
    </source>
</evidence>
<dbReference type="InterPro" id="IPR005630">
    <property type="entry name" value="Terpene_synthase_metal-bd"/>
</dbReference>
<sequence length="161" mass="18246">MTTKYMENASVSSSGVTLLFPSYFLCQQKEDFDKGLHYLTNFGGTVRSSCTIIRLCNDLATSAAELERGETTNSITSYMHENGSNEEETGEELRKLIDAEWKKMNEERVLDSRIPKAFMEIGINMVRVSHCTYQYGDEVGRPDLMVENMIKSLLIDPIPIN</sequence>
<keyword evidence="3" id="KW-0456">Lyase</keyword>
<keyword evidence="1" id="KW-0479">Metal-binding</keyword>
<evidence type="ECO:0000256" key="1">
    <source>
        <dbReference type="ARBA" id="ARBA00022723"/>
    </source>
</evidence>